<feature type="chain" id="PRO_5046261020" evidence="1">
    <location>
        <begin position="21"/>
        <end position="200"/>
    </location>
</feature>
<dbReference type="Proteomes" id="UP001501844">
    <property type="component" value="Unassembled WGS sequence"/>
</dbReference>
<proteinExistence type="predicted"/>
<protein>
    <submittedName>
        <fullName evidence="3">Thioredoxin family protein</fullName>
    </submittedName>
</protein>
<evidence type="ECO:0000313" key="4">
    <source>
        <dbReference type="Proteomes" id="UP001501844"/>
    </source>
</evidence>
<feature type="domain" description="Thioredoxin" evidence="2">
    <location>
        <begin position="24"/>
        <end position="151"/>
    </location>
</feature>
<dbReference type="EMBL" id="BAABGX010000002">
    <property type="protein sequence ID" value="GAA4304993.1"/>
    <property type="molecule type" value="Genomic_DNA"/>
</dbReference>
<dbReference type="InterPro" id="IPR036249">
    <property type="entry name" value="Thioredoxin-like_sf"/>
</dbReference>
<dbReference type="PANTHER" id="PTHR43640:SF1">
    <property type="entry name" value="THIOREDOXIN-DEPENDENT PEROXIREDOXIN"/>
    <property type="match status" value="1"/>
</dbReference>
<feature type="signal peptide" evidence="1">
    <location>
        <begin position="1"/>
        <end position="20"/>
    </location>
</feature>
<name>A0ABP8FJP3_9BACT</name>
<dbReference type="SUPFAM" id="SSF52833">
    <property type="entry name" value="Thioredoxin-like"/>
    <property type="match status" value="1"/>
</dbReference>
<sequence length="200" mass="22250">MKRLYILAFGLFLTSSLAFAQGGYKVGTKVADFTLKNTQDQQMSLGQFKDSKAVVVVFTSKNCPYAKLYDGRLQTLATTYADRGVRFLFVNPAIGLEEGGDTIKTMADKIDTSISDMTYLLDYQQKVSKQFGAVKTPEVFLLQSSADGFYLRYKGAIDDNPQVETLAKEHYLKNALDAVLAGRTITTTERRPTGCMIKKF</sequence>
<evidence type="ECO:0000256" key="1">
    <source>
        <dbReference type="SAM" id="SignalP"/>
    </source>
</evidence>
<dbReference type="Gene3D" id="3.40.30.10">
    <property type="entry name" value="Glutaredoxin"/>
    <property type="match status" value="1"/>
</dbReference>
<dbReference type="PANTHER" id="PTHR43640">
    <property type="entry name" value="OS07G0260300 PROTEIN"/>
    <property type="match status" value="1"/>
</dbReference>
<dbReference type="Pfam" id="PF00578">
    <property type="entry name" value="AhpC-TSA"/>
    <property type="match status" value="1"/>
</dbReference>
<evidence type="ECO:0000313" key="3">
    <source>
        <dbReference type="EMBL" id="GAA4304993.1"/>
    </source>
</evidence>
<keyword evidence="1" id="KW-0732">Signal</keyword>
<dbReference type="InterPro" id="IPR000866">
    <property type="entry name" value="AhpC/TSA"/>
</dbReference>
<dbReference type="InterPro" id="IPR013766">
    <property type="entry name" value="Thioredoxin_domain"/>
</dbReference>
<evidence type="ECO:0000259" key="2">
    <source>
        <dbReference type="PROSITE" id="PS51352"/>
    </source>
</evidence>
<dbReference type="InterPro" id="IPR047262">
    <property type="entry name" value="PRX-like1"/>
</dbReference>
<organism evidence="3 4">
    <name type="scientific">Nibribacter koreensis</name>
    <dbReference type="NCBI Taxonomy" id="1084519"/>
    <lineage>
        <taxon>Bacteria</taxon>
        <taxon>Pseudomonadati</taxon>
        <taxon>Bacteroidota</taxon>
        <taxon>Cytophagia</taxon>
        <taxon>Cytophagales</taxon>
        <taxon>Hymenobacteraceae</taxon>
        <taxon>Nibribacter</taxon>
    </lineage>
</organism>
<dbReference type="RefSeq" id="WP_345165012.1">
    <property type="nucleotide sequence ID" value="NZ_BAABGX010000002.1"/>
</dbReference>
<comment type="caution">
    <text evidence="3">The sequence shown here is derived from an EMBL/GenBank/DDBJ whole genome shotgun (WGS) entry which is preliminary data.</text>
</comment>
<gene>
    <name evidence="3" type="ORF">GCM10023183_18750</name>
</gene>
<keyword evidence="4" id="KW-1185">Reference proteome</keyword>
<dbReference type="PROSITE" id="PS51352">
    <property type="entry name" value="THIOREDOXIN_2"/>
    <property type="match status" value="1"/>
</dbReference>
<accession>A0ABP8FJP3</accession>
<reference evidence="4" key="1">
    <citation type="journal article" date="2019" name="Int. J. Syst. Evol. Microbiol.">
        <title>The Global Catalogue of Microorganisms (GCM) 10K type strain sequencing project: providing services to taxonomists for standard genome sequencing and annotation.</title>
        <authorList>
            <consortium name="The Broad Institute Genomics Platform"/>
            <consortium name="The Broad Institute Genome Sequencing Center for Infectious Disease"/>
            <person name="Wu L."/>
            <person name="Ma J."/>
        </authorList>
    </citation>
    <scope>NUCLEOTIDE SEQUENCE [LARGE SCALE GENOMIC DNA]</scope>
    <source>
        <strain evidence="4">JCM 17917</strain>
    </source>
</reference>